<comment type="caution">
    <text evidence="1">The sequence shown here is derived from an EMBL/GenBank/DDBJ whole genome shotgun (WGS) entry which is preliminary data.</text>
</comment>
<dbReference type="Proteomes" id="UP000656042">
    <property type="component" value="Unassembled WGS sequence"/>
</dbReference>
<dbReference type="EMBL" id="BMMX01000006">
    <property type="protein sequence ID" value="GGK87007.1"/>
    <property type="molecule type" value="Genomic_DNA"/>
</dbReference>
<gene>
    <name evidence="1" type="ORF">GCM10012284_21400</name>
</gene>
<evidence type="ECO:0000313" key="1">
    <source>
        <dbReference type="EMBL" id="GGK87007.1"/>
    </source>
</evidence>
<name>A0A8J3FP58_9ACTN</name>
<accession>A0A8J3FP58</accession>
<dbReference type="RefSeq" id="WP_189078981.1">
    <property type="nucleotide sequence ID" value="NZ_BMMX01000006.1"/>
</dbReference>
<reference evidence="1" key="2">
    <citation type="submission" date="2020-09" db="EMBL/GenBank/DDBJ databases">
        <authorList>
            <person name="Sun Q."/>
            <person name="Zhou Y."/>
        </authorList>
    </citation>
    <scope>NUCLEOTIDE SEQUENCE</scope>
    <source>
        <strain evidence="1">CGMCC 4.7299</strain>
    </source>
</reference>
<evidence type="ECO:0000313" key="2">
    <source>
        <dbReference type="Proteomes" id="UP000656042"/>
    </source>
</evidence>
<sequence length="152" mass="16853">MSTQEHIYLRVSMPPNELAAELASMLGMELTRDAADRVYLGRPARLAEGVVGGEVYGNFTVDPDAALDEESFTDSFPMMFDVGFTGGDRSVQLEEAKLLFVELSDKYPATMALVRGFDMLIAVSSERAGLRWMPENTTPYAPDRSAWLAYQE</sequence>
<organism evidence="1 2">
    <name type="scientific">Mangrovihabitans endophyticus</name>
    <dbReference type="NCBI Taxonomy" id="1751298"/>
    <lineage>
        <taxon>Bacteria</taxon>
        <taxon>Bacillati</taxon>
        <taxon>Actinomycetota</taxon>
        <taxon>Actinomycetes</taxon>
        <taxon>Micromonosporales</taxon>
        <taxon>Micromonosporaceae</taxon>
        <taxon>Mangrovihabitans</taxon>
    </lineage>
</organism>
<keyword evidence="2" id="KW-1185">Reference proteome</keyword>
<dbReference type="AlphaFoldDB" id="A0A8J3FP58"/>
<proteinExistence type="predicted"/>
<reference evidence="1" key="1">
    <citation type="journal article" date="2014" name="Int. J. Syst. Evol. Microbiol.">
        <title>Complete genome sequence of Corynebacterium casei LMG S-19264T (=DSM 44701T), isolated from a smear-ripened cheese.</title>
        <authorList>
            <consortium name="US DOE Joint Genome Institute (JGI-PGF)"/>
            <person name="Walter F."/>
            <person name="Albersmeier A."/>
            <person name="Kalinowski J."/>
            <person name="Ruckert C."/>
        </authorList>
    </citation>
    <scope>NUCLEOTIDE SEQUENCE</scope>
    <source>
        <strain evidence="1">CGMCC 4.7299</strain>
    </source>
</reference>
<protein>
    <submittedName>
        <fullName evidence="1">Uncharacterized protein</fullName>
    </submittedName>
</protein>